<dbReference type="Proteomes" id="UP000041314">
    <property type="component" value="Unassembled WGS sequence"/>
</dbReference>
<accession>A0A655DGM2</accession>
<sequence length="55" mass="6562">MQPLWTRHKGNVFFQHRFHARIPARHRIADNHQIRLRIELAGVITLDQINALLLK</sequence>
<organism evidence="1 2">
    <name type="scientific">Salmonella enterica subsp. enterica serovar Bovismorbificans</name>
    <dbReference type="NCBI Taxonomy" id="58097"/>
    <lineage>
        <taxon>Bacteria</taxon>
        <taxon>Pseudomonadati</taxon>
        <taxon>Pseudomonadota</taxon>
        <taxon>Gammaproteobacteria</taxon>
        <taxon>Enterobacterales</taxon>
        <taxon>Enterobacteriaceae</taxon>
        <taxon>Salmonella</taxon>
    </lineage>
</organism>
<name>A0A655DGM2_SALET</name>
<dbReference type="EMBL" id="CQPA01000029">
    <property type="protein sequence ID" value="CNU63423.1"/>
    <property type="molecule type" value="Genomic_DNA"/>
</dbReference>
<reference evidence="1 2" key="1">
    <citation type="submission" date="2015-03" db="EMBL/GenBank/DDBJ databases">
        <authorList>
            <consortium name="Pathogen Informatics"/>
        </authorList>
    </citation>
    <scope>NUCLEOTIDE SEQUENCE [LARGE SCALE GENOMIC DNA]</scope>
    <source>
        <strain evidence="1 2">A1104</strain>
    </source>
</reference>
<dbReference type="AlphaFoldDB" id="A0A655DGM2"/>
<evidence type="ECO:0000313" key="1">
    <source>
        <dbReference type="EMBL" id="CNU63423.1"/>
    </source>
</evidence>
<protein>
    <submittedName>
        <fullName evidence="1">Uncharacterized protein</fullName>
    </submittedName>
</protein>
<evidence type="ECO:0000313" key="2">
    <source>
        <dbReference type="Proteomes" id="UP000041314"/>
    </source>
</evidence>
<proteinExistence type="predicted"/>
<gene>
    <name evidence="1" type="ORF">ERS008198_03211</name>
</gene>